<organism evidence="1 2">
    <name type="scientific">Eumeta variegata</name>
    <name type="common">Bagworm moth</name>
    <name type="synonym">Eumeta japonica</name>
    <dbReference type="NCBI Taxonomy" id="151549"/>
    <lineage>
        <taxon>Eukaryota</taxon>
        <taxon>Metazoa</taxon>
        <taxon>Ecdysozoa</taxon>
        <taxon>Arthropoda</taxon>
        <taxon>Hexapoda</taxon>
        <taxon>Insecta</taxon>
        <taxon>Pterygota</taxon>
        <taxon>Neoptera</taxon>
        <taxon>Endopterygota</taxon>
        <taxon>Lepidoptera</taxon>
        <taxon>Glossata</taxon>
        <taxon>Ditrysia</taxon>
        <taxon>Tineoidea</taxon>
        <taxon>Psychidae</taxon>
        <taxon>Oiketicinae</taxon>
        <taxon>Eumeta</taxon>
    </lineage>
</organism>
<accession>A0A4C1TLJ1</accession>
<gene>
    <name evidence="1" type="ORF">EVAR_75497_1</name>
</gene>
<comment type="caution">
    <text evidence="1">The sequence shown here is derived from an EMBL/GenBank/DDBJ whole genome shotgun (WGS) entry which is preliminary data.</text>
</comment>
<evidence type="ECO:0000313" key="2">
    <source>
        <dbReference type="Proteomes" id="UP000299102"/>
    </source>
</evidence>
<dbReference type="EMBL" id="BGZK01000067">
    <property type="protein sequence ID" value="GBP14925.1"/>
    <property type="molecule type" value="Genomic_DNA"/>
</dbReference>
<dbReference type="Proteomes" id="UP000299102">
    <property type="component" value="Unassembled WGS sequence"/>
</dbReference>
<sequence length="118" mass="13126">MFQWLTPSTISLPYTWDTVGIGLDILFLSTYAGTALTTPLEMRMFMGGVDHLLFGGSHAPLARRFSGRDHSQRRLNTTDKSAAVNQARRWKCPAITARRPGRELLTGNLSFIKEISAS</sequence>
<reference evidence="1 2" key="1">
    <citation type="journal article" date="2019" name="Commun. Biol.">
        <title>The bagworm genome reveals a unique fibroin gene that provides high tensile strength.</title>
        <authorList>
            <person name="Kono N."/>
            <person name="Nakamura H."/>
            <person name="Ohtoshi R."/>
            <person name="Tomita M."/>
            <person name="Numata K."/>
            <person name="Arakawa K."/>
        </authorList>
    </citation>
    <scope>NUCLEOTIDE SEQUENCE [LARGE SCALE GENOMIC DNA]</scope>
</reference>
<protein>
    <submittedName>
        <fullName evidence="1">Uncharacterized protein</fullName>
    </submittedName>
</protein>
<dbReference type="AlphaFoldDB" id="A0A4C1TLJ1"/>
<evidence type="ECO:0000313" key="1">
    <source>
        <dbReference type="EMBL" id="GBP14925.1"/>
    </source>
</evidence>
<proteinExistence type="predicted"/>
<name>A0A4C1TLJ1_EUMVA</name>
<keyword evidence="2" id="KW-1185">Reference proteome</keyword>